<proteinExistence type="predicted"/>
<sequence length="154" mass="17592">MIMLACSGLGASRVLHPRWHPDEPDCSTAAALANFQDNSGTEIYRHCRVVFRICPSLFQLSACIDYLLENSPARFNGVTQKLKHSFYVDDCVTGVNDVTEQENFIVKTTEIMARGCFNFWGWESTVPGRYIYRSSLELEQCYDPFNESILWKSC</sequence>
<reference evidence="1" key="1">
    <citation type="submission" date="2020-07" db="EMBL/GenBank/DDBJ databases">
        <title>Multicomponent nature underlies the extraordinary mechanical properties of spider dragline silk.</title>
        <authorList>
            <person name="Kono N."/>
            <person name="Nakamura H."/>
            <person name="Mori M."/>
            <person name="Yoshida Y."/>
            <person name="Ohtoshi R."/>
            <person name="Malay A.D."/>
            <person name="Moran D.A.P."/>
            <person name="Tomita M."/>
            <person name="Numata K."/>
            <person name="Arakawa K."/>
        </authorList>
    </citation>
    <scope>NUCLEOTIDE SEQUENCE</scope>
</reference>
<accession>A0A8X6GV03</accession>
<dbReference type="Proteomes" id="UP000887116">
    <property type="component" value="Unassembled WGS sequence"/>
</dbReference>
<comment type="caution">
    <text evidence="1">The sequence shown here is derived from an EMBL/GenBank/DDBJ whole genome shotgun (WGS) entry which is preliminary data.</text>
</comment>
<keyword evidence="2" id="KW-1185">Reference proteome</keyword>
<evidence type="ECO:0000313" key="1">
    <source>
        <dbReference type="EMBL" id="GFR10968.1"/>
    </source>
</evidence>
<name>A0A8X6GV03_TRICU</name>
<protein>
    <submittedName>
        <fullName evidence="1">Integrase catalytic domain-containing protein</fullName>
    </submittedName>
</protein>
<gene>
    <name evidence="1" type="primary">X975_08509</name>
    <name evidence="1" type="ORF">TNCT_713521</name>
</gene>
<evidence type="ECO:0000313" key="2">
    <source>
        <dbReference type="Proteomes" id="UP000887116"/>
    </source>
</evidence>
<dbReference type="EMBL" id="BMAO01016761">
    <property type="protein sequence ID" value="GFR10968.1"/>
    <property type="molecule type" value="Genomic_DNA"/>
</dbReference>
<organism evidence="1 2">
    <name type="scientific">Trichonephila clavata</name>
    <name type="common">Joro spider</name>
    <name type="synonym">Nephila clavata</name>
    <dbReference type="NCBI Taxonomy" id="2740835"/>
    <lineage>
        <taxon>Eukaryota</taxon>
        <taxon>Metazoa</taxon>
        <taxon>Ecdysozoa</taxon>
        <taxon>Arthropoda</taxon>
        <taxon>Chelicerata</taxon>
        <taxon>Arachnida</taxon>
        <taxon>Araneae</taxon>
        <taxon>Araneomorphae</taxon>
        <taxon>Entelegynae</taxon>
        <taxon>Araneoidea</taxon>
        <taxon>Nephilidae</taxon>
        <taxon>Trichonephila</taxon>
    </lineage>
</organism>
<dbReference type="OrthoDB" id="6434677at2759"/>
<dbReference type="AlphaFoldDB" id="A0A8X6GV03"/>